<gene>
    <name evidence="5" type="ORF">MENT_LOCUS1043</name>
</gene>
<dbReference type="Pfam" id="PF14295">
    <property type="entry name" value="PAN_4"/>
    <property type="match status" value="1"/>
</dbReference>
<dbReference type="AlphaFoldDB" id="A0A6V7TJV0"/>
<reference evidence="5 6" key="1">
    <citation type="submission" date="2020-08" db="EMBL/GenBank/DDBJ databases">
        <authorList>
            <person name="Koutsovoulos G."/>
            <person name="Danchin GJ E."/>
        </authorList>
    </citation>
    <scope>NUCLEOTIDE SEQUENCE [LARGE SCALE GENOMIC DNA]</scope>
</reference>
<sequence>MIFCNIFFRRLLTFTIIFLLLLTLINAKSSNCFYLPSIALNGGTYDEFSAPEIKQCCIACARDPCCIAYTFDEENHRCFMKSAISNSFKNTGMTSGLKANTHHGLGAFLKNIKIHGGTASVKVNLPNNEDCMQYCTAYGIYSWNPLPPIPITTTPNNLPTKETTTITNTSPQFTPIKLPSDEESSSEIFKINNLIEEQQLFQKQGECVCMARIAALEYSFGSRSAIFPPVSSLNL</sequence>
<dbReference type="PROSITE" id="PS50948">
    <property type="entry name" value="PAN"/>
    <property type="match status" value="1"/>
</dbReference>
<accession>A0A6V7TJV0</accession>
<evidence type="ECO:0000256" key="1">
    <source>
        <dbReference type="ARBA" id="ARBA00022737"/>
    </source>
</evidence>
<evidence type="ECO:0000313" key="6">
    <source>
        <dbReference type="Proteomes" id="UP000580250"/>
    </source>
</evidence>
<dbReference type="InterPro" id="IPR003609">
    <property type="entry name" value="Pan_app"/>
</dbReference>
<dbReference type="SMART" id="SM00223">
    <property type="entry name" value="APPLE"/>
    <property type="match status" value="1"/>
</dbReference>
<feature type="domain" description="Apple" evidence="4">
    <location>
        <begin position="32"/>
        <end position="104"/>
    </location>
</feature>
<name>A0A6V7TJV0_MELEN</name>
<feature type="signal peptide" evidence="3">
    <location>
        <begin position="1"/>
        <end position="27"/>
    </location>
</feature>
<evidence type="ECO:0000259" key="4">
    <source>
        <dbReference type="PROSITE" id="PS50948"/>
    </source>
</evidence>
<keyword evidence="1" id="KW-0677">Repeat</keyword>
<keyword evidence="3" id="KW-0732">Signal</keyword>
<feature type="chain" id="PRO_5028003728" description="Apple domain-containing protein" evidence="3">
    <location>
        <begin position="28"/>
        <end position="235"/>
    </location>
</feature>
<evidence type="ECO:0000256" key="2">
    <source>
        <dbReference type="ARBA" id="ARBA00023157"/>
    </source>
</evidence>
<dbReference type="CDD" id="cd01100">
    <property type="entry name" value="APPLE_Factor_XI_like"/>
    <property type="match status" value="1"/>
</dbReference>
<dbReference type="InterPro" id="IPR000177">
    <property type="entry name" value="Apple"/>
</dbReference>
<evidence type="ECO:0000256" key="3">
    <source>
        <dbReference type="SAM" id="SignalP"/>
    </source>
</evidence>
<dbReference type="Gene3D" id="3.50.4.10">
    <property type="entry name" value="Hepatocyte Growth Factor"/>
    <property type="match status" value="1"/>
</dbReference>
<dbReference type="GO" id="GO:0006508">
    <property type="term" value="P:proteolysis"/>
    <property type="evidence" value="ECO:0007669"/>
    <property type="project" value="InterPro"/>
</dbReference>
<dbReference type="GO" id="GO:0005576">
    <property type="term" value="C:extracellular region"/>
    <property type="evidence" value="ECO:0007669"/>
    <property type="project" value="InterPro"/>
</dbReference>
<comment type="caution">
    <text evidence="5">The sequence shown here is derived from an EMBL/GenBank/DDBJ whole genome shotgun (WGS) entry which is preliminary data.</text>
</comment>
<protein>
    <recommendedName>
        <fullName evidence="4">Apple domain-containing protein</fullName>
    </recommendedName>
</protein>
<dbReference type="OrthoDB" id="5806724at2759"/>
<dbReference type="Proteomes" id="UP000580250">
    <property type="component" value="Unassembled WGS sequence"/>
</dbReference>
<proteinExistence type="predicted"/>
<keyword evidence="2" id="KW-1015">Disulfide bond</keyword>
<evidence type="ECO:0000313" key="5">
    <source>
        <dbReference type="EMBL" id="CAD2125037.1"/>
    </source>
</evidence>
<dbReference type="EMBL" id="CAJEWN010000003">
    <property type="protein sequence ID" value="CAD2125037.1"/>
    <property type="molecule type" value="Genomic_DNA"/>
</dbReference>
<organism evidence="5 6">
    <name type="scientific">Meloidogyne enterolobii</name>
    <name type="common">Root-knot nematode worm</name>
    <name type="synonym">Meloidogyne mayaguensis</name>
    <dbReference type="NCBI Taxonomy" id="390850"/>
    <lineage>
        <taxon>Eukaryota</taxon>
        <taxon>Metazoa</taxon>
        <taxon>Ecdysozoa</taxon>
        <taxon>Nematoda</taxon>
        <taxon>Chromadorea</taxon>
        <taxon>Rhabditida</taxon>
        <taxon>Tylenchina</taxon>
        <taxon>Tylenchomorpha</taxon>
        <taxon>Tylenchoidea</taxon>
        <taxon>Meloidogynidae</taxon>
        <taxon>Meloidogyninae</taxon>
        <taxon>Meloidogyne</taxon>
    </lineage>
</organism>